<evidence type="ECO:0000259" key="2">
    <source>
        <dbReference type="Pfam" id="PF13309"/>
    </source>
</evidence>
<evidence type="ECO:0000313" key="10">
    <source>
        <dbReference type="Proteomes" id="UP000283586"/>
    </source>
</evidence>
<dbReference type="Proteomes" id="UP000283513">
    <property type="component" value="Unassembled WGS sequence"/>
</dbReference>
<dbReference type="Proteomes" id="UP000479531">
    <property type="component" value="Unassembled WGS sequence"/>
</dbReference>
<dbReference type="EMBL" id="WNAJ01000019">
    <property type="protein sequence ID" value="MTR86181.1"/>
    <property type="molecule type" value="Genomic_DNA"/>
</dbReference>
<evidence type="ECO:0000313" key="11">
    <source>
        <dbReference type="Proteomes" id="UP000284051"/>
    </source>
</evidence>
<name>A0A3R6LSP3_9FIRM</name>
<dbReference type="GeneID" id="61432768"/>
<dbReference type="Proteomes" id="UP000478483">
    <property type="component" value="Unassembled WGS sequence"/>
</dbReference>
<evidence type="ECO:0000313" key="14">
    <source>
        <dbReference type="Proteomes" id="UP000479531"/>
    </source>
</evidence>
<feature type="domain" description="YheO-like" evidence="1">
    <location>
        <begin position="23"/>
        <end position="131"/>
    </location>
</feature>
<sequence>MKKEVFIMDNPFLKLTVTDRQILNSYALMLNGLGAYLGDGYELVLHSLESLDHSVIKIINGHFTGRKEGSPITDLALKMLGELEQDPSRTVSPYFNKSSSDSMLRSCTIPITGEHGRIIGLLCINFHMEMPLSEFLQGMLPSQDSSSVTQASSETFSDNIDDLILFSLTETKESVYNDPGISSSNKNKEIIFRLYQQGIFNLKDAVIKVANQLNISKNTVYMHIRNFKVSSPSN</sequence>
<dbReference type="PANTHER" id="PTHR35568:SF1">
    <property type="entry name" value="TRANSCRIPTIONAL REGULATOR DAUR"/>
    <property type="match status" value="1"/>
</dbReference>
<dbReference type="EMBL" id="QRQN01000008">
    <property type="protein sequence ID" value="RHN08924.1"/>
    <property type="molecule type" value="Genomic_DNA"/>
</dbReference>
<feature type="domain" description="Transcriptional regulator DauR-like HTH" evidence="2">
    <location>
        <begin position="168"/>
        <end position="225"/>
    </location>
</feature>
<dbReference type="AlphaFoldDB" id="A0A3R6LSP3"/>
<evidence type="ECO:0000313" key="13">
    <source>
        <dbReference type="Proteomes" id="UP000478483"/>
    </source>
</evidence>
<dbReference type="EMBL" id="QSHO01000013">
    <property type="protein sequence ID" value="RHC15154.1"/>
    <property type="molecule type" value="Genomic_DNA"/>
</dbReference>
<dbReference type="Proteomes" id="UP000283586">
    <property type="component" value="Unassembled WGS sequence"/>
</dbReference>
<reference evidence="4 14" key="3">
    <citation type="submission" date="2019-10" db="EMBL/GenBank/DDBJ databases">
        <title>Roseburia spp. ameliorate alcoholic fatty liver via restoration of gut barrier function.</title>
        <authorList>
            <person name="Seo B."/>
            <person name="Ko G."/>
        </authorList>
    </citation>
    <scope>NUCLEOTIDE SEQUENCE [LARGE SCALE GENOMIC DNA]</scope>
    <source>
        <strain evidence="4 14">SNUG30017</strain>
    </source>
</reference>
<proteinExistence type="predicted"/>
<evidence type="ECO:0000259" key="1">
    <source>
        <dbReference type="Pfam" id="PF08348"/>
    </source>
</evidence>
<evidence type="ECO:0000313" key="4">
    <source>
        <dbReference type="EMBL" id="MVQ46327.1"/>
    </source>
</evidence>
<evidence type="ECO:0000313" key="8">
    <source>
        <dbReference type="EMBL" id="RHN08924.1"/>
    </source>
</evidence>
<evidence type="ECO:0000313" key="9">
    <source>
        <dbReference type="Proteomes" id="UP000283513"/>
    </source>
</evidence>
<organism evidence="8 10">
    <name type="scientific">Roseburia intestinalis</name>
    <dbReference type="NCBI Taxonomy" id="166486"/>
    <lineage>
        <taxon>Bacteria</taxon>
        <taxon>Bacillati</taxon>
        <taxon>Bacillota</taxon>
        <taxon>Clostridia</taxon>
        <taxon>Lachnospirales</taxon>
        <taxon>Lachnospiraceae</taxon>
        <taxon>Roseburia</taxon>
    </lineage>
</organism>
<protein>
    <recommendedName>
        <fullName evidence="15">YheO-like PAS domain protein</fullName>
    </recommendedName>
</protein>
<evidence type="ECO:0000313" key="6">
    <source>
        <dbReference type="EMBL" id="RHC15154.1"/>
    </source>
</evidence>
<dbReference type="Proteomes" id="UP000284051">
    <property type="component" value="Unassembled WGS sequence"/>
</dbReference>
<dbReference type="PANTHER" id="PTHR35568">
    <property type="entry name" value="TRANSCRIPTIONAL REGULATOR DAUR"/>
    <property type="match status" value="1"/>
</dbReference>
<dbReference type="Proteomes" id="UP000284465">
    <property type="component" value="Unassembled WGS sequence"/>
</dbReference>
<dbReference type="Pfam" id="PF13309">
    <property type="entry name" value="HTH_22"/>
    <property type="match status" value="1"/>
</dbReference>
<reference evidence="3 13" key="2">
    <citation type="journal article" date="2019" name="Nat. Med.">
        <title>A library of human gut bacterial isolates paired with longitudinal multiomics data enables mechanistic microbiome research.</title>
        <authorList>
            <person name="Poyet M."/>
            <person name="Groussin M."/>
            <person name="Gibbons S.M."/>
            <person name="Avila-Pacheco J."/>
            <person name="Jiang X."/>
            <person name="Kearney S.M."/>
            <person name="Perrotta A.R."/>
            <person name="Berdy B."/>
            <person name="Zhao S."/>
            <person name="Lieberman T.D."/>
            <person name="Swanson P.K."/>
            <person name="Smith M."/>
            <person name="Roesemann S."/>
            <person name="Alexander J.E."/>
            <person name="Rich S.A."/>
            <person name="Livny J."/>
            <person name="Vlamakis H."/>
            <person name="Clish C."/>
            <person name="Bullock K."/>
            <person name="Deik A."/>
            <person name="Scott J."/>
            <person name="Pierce K.A."/>
            <person name="Xavier R.J."/>
            <person name="Alm E.J."/>
        </authorList>
    </citation>
    <scope>NUCLEOTIDE SEQUENCE [LARGE SCALE GENOMIC DNA]</scope>
    <source>
        <strain evidence="3 13">BIOML-A1</strain>
    </source>
</reference>
<dbReference type="OrthoDB" id="9796595at2"/>
<dbReference type="EMBL" id="WGGT01000014">
    <property type="protein sequence ID" value="MVQ46327.1"/>
    <property type="molecule type" value="Genomic_DNA"/>
</dbReference>
<dbReference type="EMBL" id="QSFP01000006">
    <property type="protein sequence ID" value="RHA67964.1"/>
    <property type="molecule type" value="Genomic_DNA"/>
</dbReference>
<evidence type="ECO:0000313" key="7">
    <source>
        <dbReference type="EMBL" id="RHG27866.1"/>
    </source>
</evidence>
<accession>A0A3R6LSP3</accession>
<evidence type="ECO:0000313" key="3">
    <source>
        <dbReference type="EMBL" id="MTR86181.1"/>
    </source>
</evidence>
<reference evidence="9 10" key="1">
    <citation type="submission" date="2018-08" db="EMBL/GenBank/DDBJ databases">
        <title>A genome reference for cultivated species of the human gut microbiota.</title>
        <authorList>
            <person name="Zou Y."/>
            <person name="Xue W."/>
            <person name="Luo G."/>
        </authorList>
    </citation>
    <scope>NUCLEOTIDE SEQUENCE [LARGE SCALE GENOMIC DNA]</scope>
    <source>
        <strain evidence="8 10">AF31-21AC</strain>
        <strain evidence="7 11">AM22-21LB</strain>
        <strain evidence="6 9">AM37-1AC</strain>
        <strain evidence="5 12">AM43-11</strain>
    </source>
</reference>
<evidence type="ECO:0000313" key="12">
    <source>
        <dbReference type="Proteomes" id="UP000284465"/>
    </source>
</evidence>
<dbReference type="Pfam" id="PF08348">
    <property type="entry name" value="PAS_6"/>
    <property type="match status" value="1"/>
</dbReference>
<dbReference type="RefSeq" id="WP_006858624.1">
    <property type="nucleotide sequence ID" value="NZ_CP097279.1"/>
</dbReference>
<evidence type="ECO:0000313" key="5">
    <source>
        <dbReference type="EMBL" id="RHA67964.1"/>
    </source>
</evidence>
<dbReference type="InterPro" id="IPR013559">
    <property type="entry name" value="YheO"/>
</dbReference>
<evidence type="ECO:0008006" key="15">
    <source>
        <dbReference type="Google" id="ProtNLM"/>
    </source>
</evidence>
<dbReference type="InterPro" id="IPR039445">
    <property type="entry name" value="DauR-like_HTH"/>
</dbReference>
<dbReference type="EMBL" id="QRID01000009">
    <property type="protein sequence ID" value="RHG27866.1"/>
    <property type="molecule type" value="Genomic_DNA"/>
</dbReference>
<dbReference type="InterPro" id="IPR039446">
    <property type="entry name" value="DauR-like"/>
</dbReference>
<gene>
    <name evidence="7" type="ORF">DW264_10265</name>
    <name evidence="6" type="ORF">DW856_13970</name>
    <name evidence="5" type="ORF">DW927_07410</name>
    <name evidence="8" type="ORF">DWZ31_08500</name>
    <name evidence="4" type="ORF">GCK47_11585</name>
    <name evidence="3" type="ORF">GMD50_14295</name>
</gene>
<comment type="caution">
    <text evidence="8">The sequence shown here is derived from an EMBL/GenBank/DDBJ whole genome shotgun (WGS) entry which is preliminary data.</text>
</comment>